<dbReference type="AlphaFoldDB" id="A0A318LZZ3"/>
<evidence type="ECO:0000313" key="3">
    <source>
        <dbReference type="Proteomes" id="UP000247744"/>
    </source>
</evidence>
<dbReference type="OrthoDB" id="2134917at2"/>
<proteinExistence type="predicted"/>
<gene>
    <name evidence="2" type="ORF">DKK75_07350</name>
</gene>
<evidence type="ECO:0000256" key="1">
    <source>
        <dbReference type="SAM" id="MobiDB-lite"/>
    </source>
</evidence>
<dbReference type="EMBL" id="QGLL01000009">
    <property type="protein sequence ID" value="PXY81538.1"/>
    <property type="molecule type" value="Genomic_DNA"/>
</dbReference>
<feature type="compositionally biased region" description="Low complexity" evidence="1">
    <location>
        <begin position="74"/>
        <end position="92"/>
    </location>
</feature>
<reference evidence="2 3" key="1">
    <citation type="submission" date="2018-05" db="EMBL/GenBank/DDBJ databases">
        <title>Reference genomes for bee gut microbiota database.</title>
        <authorList>
            <person name="Ellegaard K.M."/>
        </authorList>
    </citation>
    <scope>NUCLEOTIDE SEQUENCE [LARGE SCALE GENOMIC DNA]</scope>
    <source>
        <strain evidence="2 3">ESL0200</strain>
    </source>
</reference>
<protein>
    <submittedName>
        <fullName evidence="2">Uncharacterized protein</fullName>
    </submittedName>
</protein>
<name>A0A318LZZ3_9BIFI</name>
<evidence type="ECO:0000313" key="2">
    <source>
        <dbReference type="EMBL" id="PXY81538.1"/>
    </source>
</evidence>
<sequence length="136" mass="14289">MSDLHIGDGLHKVFLAGIGALATGVEKGQEIVDGLVRKGELTVEQGKIFNTELKRNRQKRPAPAEDGPQPAAPAPVLSAAPRPAAPAPAVDMPRPEVHVVPAAPLRHDQNPKAPMPNRRTGFIPITSSDPIAGQQG</sequence>
<organism evidence="2 3">
    <name type="scientific">Bifidobacterium asteroides</name>
    <dbReference type="NCBI Taxonomy" id="1684"/>
    <lineage>
        <taxon>Bacteria</taxon>
        <taxon>Bacillati</taxon>
        <taxon>Actinomycetota</taxon>
        <taxon>Actinomycetes</taxon>
        <taxon>Bifidobacteriales</taxon>
        <taxon>Bifidobacteriaceae</taxon>
        <taxon>Bifidobacterium</taxon>
    </lineage>
</organism>
<comment type="caution">
    <text evidence="2">The sequence shown here is derived from an EMBL/GenBank/DDBJ whole genome shotgun (WGS) entry which is preliminary data.</text>
</comment>
<dbReference type="Proteomes" id="UP000247744">
    <property type="component" value="Unassembled WGS sequence"/>
</dbReference>
<accession>A0A318LZZ3</accession>
<feature type="region of interest" description="Disordered" evidence="1">
    <location>
        <begin position="51"/>
        <end position="136"/>
    </location>
</feature>